<evidence type="ECO:0000313" key="6">
    <source>
        <dbReference type="Proteomes" id="UP001549291"/>
    </source>
</evidence>
<comment type="similarity">
    <text evidence="1">Belongs to the type-I restriction system S methylase family.</text>
</comment>
<protein>
    <submittedName>
        <fullName evidence="5">Type I restriction enzyme S subunit</fullName>
        <ecNumber evidence="5">3.1.21.3</ecNumber>
    </submittedName>
</protein>
<name>A0ABV2SC40_BRAJP</name>
<dbReference type="InterPro" id="IPR052021">
    <property type="entry name" value="Type-I_RS_S_subunit"/>
</dbReference>
<accession>A0ABV2SC40</accession>
<evidence type="ECO:0000256" key="1">
    <source>
        <dbReference type="ARBA" id="ARBA00010923"/>
    </source>
</evidence>
<sequence length="399" mass="45205">MKNSDKTALVPELRFPEFRGAGDWSKQKLGDAAFFYNGRAYKQEELLEQGKYRVLRVGNFFTNGSWYYSDLELEEAKYCEKGDLLYAWSASFGPHIWMGEKAIYHYHIWKVVEREGVDRAFLFVNLEYQTERMKAQSANGLGLLHITKATIENWGACFPKKLEQQKIAECLISVDELIAVQARKVDALKNHKKGLMEQLFPLEGKTQPRLRFPEFQGAGEWEIDALGQIADNLDNRRVPITSTDRGAGSVPYYGASGVVDYVDGFIFDEDLLCVSEDGANLVARTYPIAFPISGKTWVNNHAHVLRFNNGCTQKLVELYLNSIKLDSFITGMAQPKLNKAMLDSIPIPHPDIPEQERIADCLTALDGLVTAQTQKLKILKTHQEALMRQLFPSLEEVEA</sequence>
<proteinExistence type="inferred from homology"/>
<dbReference type="Proteomes" id="UP001549291">
    <property type="component" value="Unassembled WGS sequence"/>
</dbReference>
<dbReference type="Gene3D" id="3.90.220.20">
    <property type="entry name" value="DNA methylase specificity domains"/>
    <property type="match status" value="2"/>
</dbReference>
<feature type="domain" description="Type I restriction modification DNA specificity" evidence="4">
    <location>
        <begin position="23"/>
        <end position="189"/>
    </location>
</feature>
<dbReference type="RefSeq" id="WP_354270553.1">
    <property type="nucleotide sequence ID" value="NZ_JBEPTQ010000002.1"/>
</dbReference>
<dbReference type="InterPro" id="IPR044946">
    <property type="entry name" value="Restrct_endonuc_typeI_TRD_sf"/>
</dbReference>
<evidence type="ECO:0000313" key="5">
    <source>
        <dbReference type="EMBL" id="MET4726177.1"/>
    </source>
</evidence>
<dbReference type="PANTHER" id="PTHR30408">
    <property type="entry name" value="TYPE-1 RESTRICTION ENZYME ECOKI SPECIFICITY PROTEIN"/>
    <property type="match status" value="1"/>
</dbReference>
<dbReference type="Pfam" id="PF01420">
    <property type="entry name" value="Methylase_S"/>
    <property type="match status" value="2"/>
</dbReference>
<dbReference type="EMBL" id="JBEPTQ010000002">
    <property type="protein sequence ID" value="MET4726177.1"/>
    <property type="molecule type" value="Genomic_DNA"/>
</dbReference>
<dbReference type="CDD" id="cd17262">
    <property type="entry name" value="RMtype1_S_Aco12261I-TRD2-CR2"/>
    <property type="match status" value="1"/>
</dbReference>
<dbReference type="Gene3D" id="1.10.287.1120">
    <property type="entry name" value="Bipartite methylase S protein"/>
    <property type="match status" value="2"/>
</dbReference>
<dbReference type="CDD" id="cd17254">
    <property type="entry name" value="RMtype1_S_FclI-TRD1-CR1_like"/>
    <property type="match status" value="1"/>
</dbReference>
<evidence type="ECO:0000256" key="3">
    <source>
        <dbReference type="ARBA" id="ARBA00023125"/>
    </source>
</evidence>
<keyword evidence="3" id="KW-0238">DNA-binding</keyword>
<keyword evidence="6" id="KW-1185">Reference proteome</keyword>
<comment type="caution">
    <text evidence="5">The sequence shown here is derived from an EMBL/GenBank/DDBJ whole genome shotgun (WGS) entry which is preliminary data.</text>
</comment>
<reference evidence="5 6" key="1">
    <citation type="submission" date="2024-06" db="EMBL/GenBank/DDBJ databases">
        <title>Genomic Encyclopedia of Type Strains, Phase V (KMG-V): Genome sequencing to study the core and pangenomes of soil and plant-associated prokaryotes.</title>
        <authorList>
            <person name="Whitman W."/>
        </authorList>
    </citation>
    <scope>NUCLEOTIDE SEQUENCE [LARGE SCALE GENOMIC DNA]</scope>
    <source>
        <strain evidence="5 6">USDA 160</strain>
    </source>
</reference>
<evidence type="ECO:0000259" key="4">
    <source>
        <dbReference type="Pfam" id="PF01420"/>
    </source>
</evidence>
<gene>
    <name evidence="5" type="ORF">ABIF63_010283</name>
</gene>
<keyword evidence="5" id="KW-0378">Hydrolase</keyword>
<evidence type="ECO:0000256" key="2">
    <source>
        <dbReference type="ARBA" id="ARBA00022747"/>
    </source>
</evidence>
<dbReference type="InterPro" id="IPR000055">
    <property type="entry name" value="Restrct_endonuc_typeI_TRD"/>
</dbReference>
<keyword evidence="2" id="KW-0680">Restriction system</keyword>
<dbReference type="SUPFAM" id="SSF116734">
    <property type="entry name" value="DNA methylase specificity domain"/>
    <property type="match status" value="2"/>
</dbReference>
<dbReference type="EC" id="3.1.21.3" evidence="5"/>
<feature type="domain" description="Type I restriction modification DNA specificity" evidence="4">
    <location>
        <begin position="220"/>
        <end position="376"/>
    </location>
</feature>
<dbReference type="GO" id="GO:0009035">
    <property type="term" value="F:type I site-specific deoxyribonuclease activity"/>
    <property type="evidence" value="ECO:0007669"/>
    <property type="project" value="UniProtKB-EC"/>
</dbReference>
<dbReference type="PANTHER" id="PTHR30408:SF12">
    <property type="entry name" value="TYPE I RESTRICTION ENZYME MJAVIII SPECIFICITY SUBUNIT"/>
    <property type="match status" value="1"/>
</dbReference>
<organism evidence="5 6">
    <name type="scientific">Bradyrhizobium japonicum</name>
    <dbReference type="NCBI Taxonomy" id="375"/>
    <lineage>
        <taxon>Bacteria</taxon>
        <taxon>Pseudomonadati</taxon>
        <taxon>Pseudomonadota</taxon>
        <taxon>Alphaproteobacteria</taxon>
        <taxon>Hyphomicrobiales</taxon>
        <taxon>Nitrobacteraceae</taxon>
        <taxon>Bradyrhizobium</taxon>
    </lineage>
</organism>